<dbReference type="EMBL" id="GG676180">
    <property type="protein sequence ID" value="EER12084.1"/>
    <property type="molecule type" value="Genomic_DNA"/>
</dbReference>
<dbReference type="GO" id="GO:0016491">
    <property type="term" value="F:oxidoreductase activity"/>
    <property type="evidence" value="ECO:0007669"/>
    <property type="project" value="InterPro"/>
</dbReference>
<evidence type="ECO:0000259" key="1">
    <source>
        <dbReference type="Pfam" id="PF01593"/>
    </source>
</evidence>
<accession>C5KU42</accession>
<dbReference type="SUPFAM" id="SSF54373">
    <property type="entry name" value="FAD-linked reductases, C-terminal domain"/>
    <property type="match status" value="1"/>
</dbReference>
<dbReference type="Proteomes" id="UP000007800">
    <property type="component" value="Unassembled WGS sequence"/>
</dbReference>
<dbReference type="InterPro" id="IPR036188">
    <property type="entry name" value="FAD/NAD-bd_sf"/>
</dbReference>
<sequence>MPEDRQEYDAVIVGAGIAGLNCAKHLRAAGLSTIVLEASFHIGGRCRTLHESDMKAPNSHGWWMYTEGSIGRGDAAHFDVGAEFIHGDGTSVYKMAKGKGWNLHKLFTWAQGDGGPNDEMVNGGAGYYYVDGNLYRFDELPPDFRETHEILSGMAKEYPVAGKEDMETILRSRGVSDRSERLVQAGYGNTAGGAFRVLSWRANCEAEHFYERDDGEHDFQIEQGFGDAVVGELEKDAGEVRVLHRVASIEMGSDGMALVRCSNGRMVRTRHVVICVPVPVLQGSYGPAESIRLSPPLPEWKRNAIQDMTCSTSLKVYVKFSTRFWPPDMHGIIFALPNLIPEAWTDHCVSSNNVLCGFTMASWAERCGSMPPAKLIRAFLEQLDRVFEGKASEAYVGGMVFDWGKVPYIRAGYCPPSVTEQVDTRKKLAEAIIYDTGCSIHFAGEAANPECYMTAHGAMDSGARAAEEVVKLLNGSTQAASKALSRRIAALTLGPRLCRRGMVTASVSPVADFVNALERENGRGPQWYDSEFVKLHESVVEYLPSASLEGELLPLMKAVSRVHGFGLAEMVVAIENRLISLLETSSMDRATFVRLLLLLASSSDAPGVMTAKLRCSQLSLSSLQLATTVQEVTDERVEDLMKALDIRMLVHAELAAANLGAGRGAGFTTLLLLIQATTRSSHLALTAQLISNLETVLAKEGDEGVQEDEPGHMLTALWSLVALGHGQNVDTEGRLPEPLSSLLLRATKWQCLDDPKMERQLQQISLNFVLEHGEKPEVASQIPPMPYCIARSGMKNNDWQNLWSSFVLVDDAVAEESSGAFGELVSSIEGEVEDILDTLPETDITFSPSWKSELVSRFYRKDRLLGDRFGDVFVHVDCGPAWLEEPLDPYAQLLHRHVRLAGMHGERLRVSDWVDMNDEEKRQMVTEWLEVDVVSEDVFQA</sequence>
<feature type="domain" description="Amine oxidase" evidence="1">
    <location>
        <begin position="17"/>
        <end position="469"/>
    </location>
</feature>
<dbReference type="RefSeq" id="XP_002780289.1">
    <property type="nucleotide sequence ID" value="XM_002780243.1"/>
</dbReference>
<dbReference type="AlphaFoldDB" id="C5KU42"/>
<dbReference type="OrthoDB" id="282898at2759"/>
<gene>
    <name evidence="2" type="ORF">Pmar_PMAR019189</name>
</gene>
<proteinExistence type="predicted"/>
<evidence type="ECO:0000313" key="2">
    <source>
        <dbReference type="EMBL" id="EER12084.1"/>
    </source>
</evidence>
<keyword evidence="3" id="KW-1185">Reference proteome</keyword>
<dbReference type="InterPro" id="IPR002937">
    <property type="entry name" value="Amino_oxidase"/>
</dbReference>
<reference evidence="2 3" key="1">
    <citation type="submission" date="2008-07" db="EMBL/GenBank/DDBJ databases">
        <authorList>
            <person name="El-Sayed N."/>
            <person name="Caler E."/>
            <person name="Inman J."/>
            <person name="Amedeo P."/>
            <person name="Hass B."/>
            <person name="Wortman J."/>
        </authorList>
    </citation>
    <scope>NUCLEOTIDE SEQUENCE [LARGE SCALE GENOMIC DNA]</scope>
    <source>
        <strain evidence="3">ATCC 50983 / TXsc</strain>
    </source>
</reference>
<dbReference type="Pfam" id="PF01593">
    <property type="entry name" value="Amino_oxidase"/>
    <property type="match status" value="1"/>
</dbReference>
<dbReference type="PANTHER" id="PTHR10742:SF418">
    <property type="entry name" value="AMINE OXIDASE DOMAIN-CONTAINING PROTEIN"/>
    <property type="match status" value="1"/>
</dbReference>
<evidence type="ECO:0000313" key="3">
    <source>
        <dbReference type="Proteomes" id="UP000007800"/>
    </source>
</evidence>
<dbReference type="InParanoid" id="C5KU42"/>
<dbReference type="Gene3D" id="3.50.50.60">
    <property type="entry name" value="FAD/NAD(P)-binding domain"/>
    <property type="match status" value="1"/>
</dbReference>
<dbReference type="PANTHER" id="PTHR10742">
    <property type="entry name" value="FLAVIN MONOAMINE OXIDASE"/>
    <property type="match status" value="1"/>
</dbReference>
<dbReference type="InterPro" id="IPR050281">
    <property type="entry name" value="Flavin_monoamine_oxidase"/>
</dbReference>
<organism evidence="3">
    <name type="scientific">Perkinsus marinus (strain ATCC 50983 / TXsc)</name>
    <dbReference type="NCBI Taxonomy" id="423536"/>
    <lineage>
        <taxon>Eukaryota</taxon>
        <taxon>Sar</taxon>
        <taxon>Alveolata</taxon>
        <taxon>Perkinsozoa</taxon>
        <taxon>Perkinsea</taxon>
        <taxon>Perkinsida</taxon>
        <taxon>Perkinsidae</taxon>
        <taxon>Perkinsus</taxon>
    </lineage>
</organism>
<protein>
    <recommendedName>
        <fullName evidence="1">Amine oxidase domain-containing protein</fullName>
    </recommendedName>
</protein>
<name>C5KU42_PERM5</name>
<dbReference type="SUPFAM" id="SSF51905">
    <property type="entry name" value="FAD/NAD(P)-binding domain"/>
    <property type="match status" value="1"/>
</dbReference>
<dbReference type="GeneID" id="9060996"/>